<feature type="compositionally biased region" description="Acidic residues" evidence="1">
    <location>
        <begin position="490"/>
        <end position="502"/>
    </location>
</feature>
<keyword evidence="2" id="KW-0812">Transmembrane</keyword>
<dbReference type="AlphaFoldDB" id="A0A059C228"/>
<keyword evidence="2" id="KW-1133">Transmembrane helix</keyword>
<feature type="transmembrane region" description="Helical" evidence="2">
    <location>
        <begin position="29"/>
        <end position="47"/>
    </location>
</feature>
<organism evidence="3">
    <name type="scientific">Eucalyptus grandis</name>
    <name type="common">Flooded gum</name>
    <dbReference type="NCBI Taxonomy" id="71139"/>
    <lineage>
        <taxon>Eukaryota</taxon>
        <taxon>Viridiplantae</taxon>
        <taxon>Streptophyta</taxon>
        <taxon>Embryophyta</taxon>
        <taxon>Tracheophyta</taxon>
        <taxon>Spermatophyta</taxon>
        <taxon>Magnoliopsida</taxon>
        <taxon>eudicotyledons</taxon>
        <taxon>Gunneridae</taxon>
        <taxon>Pentapetalae</taxon>
        <taxon>rosids</taxon>
        <taxon>malvids</taxon>
        <taxon>Myrtales</taxon>
        <taxon>Myrtaceae</taxon>
        <taxon>Myrtoideae</taxon>
        <taxon>Eucalypteae</taxon>
        <taxon>Eucalyptus</taxon>
    </lineage>
</organism>
<feature type="compositionally biased region" description="Pro residues" evidence="1">
    <location>
        <begin position="338"/>
        <end position="352"/>
    </location>
</feature>
<gene>
    <name evidence="3" type="ORF">EUGRSUZ_E00399</name>
</gene>
<feature type="compositionally biased region" description="Low complexity" evidence="1">
    <location>
        <begin position="190"/>
        <end position="206"/>
    </location>
</feature>
<dbReference type="eggNOG" id="ENOG502QRV9">
    <property type="taxonomic scope" value="Eukaryota"/>
</dbReference>
<reference evidence="3" key="1">
    <citation type="submission" date="2013-07" db="EMBL/GenBank/DDBJ databases">
        <title>The genome of Eucalyptus grandis.</title>
        <authorList>
            <person name="Schmutz J."/>
            <person name="Hayes R."/>
            <person name="Myburg A."/>
            <person name="Tuskan G."/>
            <person name="Grattapaglia D."/>
            <person name="Rokhsar D.S."/>
        </authorList>
    </citation>
    <scope>NUCLEOTIDE SEQUENCE</scope>
    <source>
        <tissue evidence="3">Leaf extractions</tissue>
    </source>
</reference>
<dbReference type="InParanoid" id="A0A059C228"/>
<feature type="compositionally biased region" description="Low complexity" evidence="1">
    <location>
        <begin position="356"/>
        <end position="367"/>
    </location>
</feature>
<dbReference type="STRING" id="71139.A0A059C228"/>
<feature type="compositionally biased region" description="Polar residues" evidence="1">
    <location>
        <begin position="279"/>
        <end position="291"/>
    </location>
</feature>
<feature type="compositionally biased region" description="Basic residues" evidence="1">
    <location>
        <begin position="207"/>
        <end position="217"/>
    </location>
</feature>
<feature type="region of interest" description="Disordered" evidence="1">
    <location>
        <begin position="175"/>
        <end position="437"/>
    </location>
</feature>
<dbReference type="PANTHER" id="PTHR34059:SF1">
    <property type="entry name" value="EXPRESSED PROTEIN"/>
    <property type="match status" value="1"/>
</dbReference>
<dbReference type="PANTHER" id="PTHR34059">
    <property type="entry name" value="EXPRESSED PROTEIN"/>
    <property type="match status" value="1"/>
</dbReference>
<evidence type="ECO:0000256" key="2">
    <source>
        <dbReference type="SAM" id="Phobius"/>
    </source>
</evidence>
<dbReference type="EMBL" id="KK198757">
    <property type="protein sequence ID" value="KCW71940.1"/>
    <property type="molecule type" value="Genomic_DNA"/>
</dbReference>
<protein>
    <recommendedName>
        <fullName evidence="4">DUF4408 domain-containing protein</fullName>
    </recommendedName>
</protein>
<keyword evidence="2" id="KW-0472">Membrane</keyword>
<dbReference type="OrthoDB" id="1080706at2759"/>
<dbReference type="Pfam" id="PF05553">
    <property type="entry name" value="DUF761"/>
    <property type="match status" value="1"/>
</dbReference>
<evidence type="ECO:0008006" key="4">
    <source>
        <dbReference type="Google" id="ProtNLM"/>
    </source>
</evidence>
<sequence length="561" mass="61969">MADADTGTRKQGLVSEQNPTRTSKFFTHFLYKALVAVVFLVILPLFPSEAPEFINQTVTNRSWELLHIVVVGIAVSYGLFSRRSKEEFEKENGPSKFDSAQSYVSRFLHVSSVFDDEADSLSGSDDNRVQTWSSQYLRNEPMLVVAPESNSVDEQISKSSRIGEKPLLLPVRSLKSRVSDDSTDAADEPGGVSNSFGRSSSSFGSKRVSKGSMKKRNAPPLVDLDLAEPEDNSNENNIVLPSPIPWRSRSGRMEVKEDLDIPSMEESETNLFEARPARPQTSRLSRPNSTAPSPKLSPSPSLSSPRKSSPSPSPSSESQAKTLEDPVRRRSSHKYSSPPVPPPPPPPPPPPMYFKSSSMKPNSSSSSRVNGISYEKDMRRSFSSEYKDTNGSNREIPMRKANPGSDVNSRGLDDVLSAGKSKRTTRAGEPVSGTWKGRDARDYYLNEVAEMEFEDDLVNPPRRKTVKFDQTSFATESTGRPEFLEKMVVETDEDSESEEDAFEGASHDDEAEADSSSVSDGGPDVDKKADEFIAKFREQIRLQRIASIKKSSAEISTKSSR</sequence>
<feature type="region of interest" description="Disordered" evidence="1">
    <location>
        <begin position="488"/>
        <end position="530"/>
    </location>
</feature>
<feature type="compositionally biased region" description="Low complexity" evidence="1">
    <location>
        <begin position="292"/>
        <end position="316"/>
    </location>
</feature>
<evidence type="ECO:0000256" key="1">
    <source>
        <dbReference type="SAM" id="MobiDB-lite"/>
    </source>
</evidence>
<dbReference type="OMA" id="DQDHYSQ"/>
<dbReference type="Gramene" id="KCW71940">
    <property type="protein sequence ID" value="KCW71940"/>
    <property type="gene ID" value="EUGRSUZ_E00399"/>
</dbReference>
<feature type="compositionally biased region" description="Basic and acidic residues" evidence="1">
    <location>
        <begin position="374"/>
        <end position="388"/>
    </location>
</feature>
<evidence type="ECO:0000313" key="3">
    <source>
        <dbReference type="EMBL" id="KCW71940.1"/>
    </source>
</evidence>
<proteinExistence type="predicted"/>
<accession>A0A059C228</accession>
<name>A0A059C228_EUCGR</name>
<dbReference type="SUPFAM" id="SSF101447">
    <property type="entry name" value="Formin homology 2 domain (FH2 domain)"/>
    <property type="match status" value="1"/>
</dbReference>
<dbReference type="InterPro" id="IPR008480">
    <property type="entry name" value="DUF761_pln"/>
</dbReference>
<dbReference type="KEGG" id="egr:104443661"/>